<dbReference type="Proteomes" id="UP000176494">
    <property type="component" value="Unassembled WGS sequence"/>
</dbReference>
<dbReference type="Pfam" id="PF01193">
    <property type="entry name" value="RNA_pol_L"/>
    <property type="match status" value="1"/>
</dbReference>
<dbReference type="Gene3D" id="2.170.120.12">
    <property type="entry name" value="DNA-directed RNA polymerase, insert domain"/>
    <property type="match status" value="1"/>
</dbReference>
<dbReference type="InterPro" id="IPR036603">
    <property type="entry name" value="RBP11-like"/>
</dbReference>
<dbReference type="FunFam" id="2.170.120.12:FF:000001">
    <property type="entry name" value="DNA-directed RNA polymerase subunit alpha"/>
    <property type="match status" value="1"/>
</dbReference>
<comment type="caution">
    <text evidence="14">The sequence shown here is derived from an EMBL/GenBank/DDBJ whole genome shotgun (WGS) entry which is preliminary data.</text>
</comment>
<evidence type="ECO:0000313" key="15">
    <source>
        <dbReference type="Proteomes" id="UP000176494"/>
    </source>
</evidence>
<protein>
    <recommendedName>
        <fullName evidence="3 11">DNA-directed RNA polymerase subunit alpha</fullName>
        <shortName evidence="11">RNAP subunit alpha</shortName>
        <ecNumber evidence="2 11">2.7.7.6</ecNumber>
    </recommendedName>
    <alternativeName>
        <fullName evidence="9 11">RNA polymerase subunit alpha</fullName>
    </alternativeName>
    <alternativeName>
        <fullName evidence="8 11">Transcriptase subunit alpha</fullName>
    </alternativeName>
</protein>
<comment type="domain">
    <text evidence="11">The N-terminal domain is essential for RNAP assembly and basal transcription, whereas the C-terminal domain is involved in interaction with transcriptional regulators and with upstream promoter elements.</text>
</comment>
<dbReference type="InterPro" id="IPR036643">
    <property type="entry name" value="RNApol_insert_sf"/>
</dbReference>
<dbReference type="STRING" id="1802435.A2114_00835"/>
<organism evidence="14 15">
    <name type="scientific">Candidatus Vogelbacteria bacterium GWA1_51_14</name>
    <dbReference type="NCBI Taxonomy" id="1802435"/>
    <lineage>
        <taxon>Bacteria</taxon>
        <taxon>Candidatus Vogeliibacteriota</taxon>
    </lineage>
</organism>
<evidence type="ECO:0000256" key="9">
    <source>
        <dbReference type="ARBA" id="ARBA00033070"/>
    </source>
</evidence>
<comment type="subunit">
    <text evidence="11">Homodimer. The RNAP catalytic core consists of 2 alpha, 1 beta, 1 beta' and 1 omega subunit. When a sigma factor is associated with the core the holoenzyme is formed, which can initiate transcription.</text>
</comment>
<keyword evidence="5 11" id="KW-0808">Transferase</keyword>
<dbReference type="Pfam" id="PF01000">
    <property type="entry name" value="RNA_pol_A_bac"/>
    <property type="match status" value="1"/>
</dbReference>
<dbReference type="InterPro" id="IPR011262">
    <property type="entry name" value="DNA-dir_RNA_pol_insert"/>
</dbReference>
<dbReference type="InterPro" id="IPR011260">
    <property type="entry name" value="RNAP_asu_C"/>
</dbReference>
<dbReference type="GO" id="GO:0046983">
    <property type="term" value="F:protein dimerization activity"/>
    <property type="evidence" value="ECO:0007669"/>
    <property type="project" value="InterPro"/>
</dbReference>
<proteinExistence type="inferred from homology"/>
<dbReference type="SUPFAM" id="SSF47789">
    <property type="entry name" value="C-terminal domain of RNA polymerase alpha subunit"/>
    <property type="match status" value="1"/>
</dbReference>
<dbReference type="InterPro" id="IPR011773">
    <property type="entry name" value="DNA-dir_RpoA"/>
</dbReference>
<evidence type="ECO:0000256" key="7">
    <source>
        <dbReference type="ARBA" id="ARBA00023163"/>
    </source>
</evidence>
<evidence type="ECO:0000256" key="10">
    <source>
        <dbReference type="ARBA" id="ARBA00048552"/>
    </source>
</evidence>
<evidence type="ECO:0000256" key="11">
    <source>
        <dbReference type="HAMAP-Rule" id="MF_00059"/>
    </source>
</evidence>
<feature type="compositionally biased region" description="Acidic residues" evidence="12">
    <location>
        <begin position="237"/>
        <end position="250"/>
    </location>
</feature>
<dbReference type="Gene3D" id="3.30.1360.10">
    <property type="entry name" value="RNA polymerase, RBP11-like subunit"/>
    <property type="match status" value="1"/>
</dbReference>
<evidence type="ECO:0000256" key="4">
    <source>
        <dbReference type="ARBA" id="ARBA00022478"/>
    </source>
</evidence>
<dbReference type="GO" id="GO:0003677">
    <property type="term" value="F:DNA binding"/>
    <property type="evidence" value="ECO:0007669"/>
    <property type="project" value="UniProtKB-UniRule"/>
</dbReference>
<dbReference type="EC" id="2.7.7.6" evidence="2 11"/>
<evidence type="ECO:0000256" key="6">
    <source>
        <dbReference type="ARBA" id="ARBA00022695"/>
    </source>
</evidence>
<accession>A0A1G2Q9C1</accession>
<dbReference type="GO" id="GO:0006351">
    <property type="term" value="P:DNA-templated transcription"/>
    <property type="evidence" value="ECO:0007669"/>
    <property type="project" value="UniProtKB-UniRule"/>
</dbReference>
<gene>
    <name evidence="11" type="primary">rpoA</name>
    <name evidence="14" type="ORF">A2114_00835</name>
</gene>
<evidence type="ECO:0000259" key="13">
    <source>
        <dbReference type="SMART" id="SM00662"/>
    </source>
</evidence>
<feature type="region of interest" description="Alpha C-terminal domain (alpha-CTD)" evidence="11">
    <location>
        <begin position="254"/>
        <end position="321"/>
    </location>
</feature>
<feature type="domain" description="DNA-directed RNA polymerase RpoA/D/Rpb3-type" evidence="13">
    <location>
        <begin position="16"/>
        <end position="224"/>
    </location>
</feature>
<comment type="function">
    <text evidence="11">DNA-dependent RNA polymerase catalyzes the transcription of DNA into RNA using the four ribonucleoside triphosphates as substrates.</text>
</comment>
<dbReference type="InterPro" id="IPR011263">
    <property type="entry name" value="DNA-dir_RNA_pol_RpoA/D/Rpb3"/>
</dbReference>
<comment type="similarity">
    <text evidence="1 11">Belongs to the RNA polymerase alpha chain family.</text>
</comment>
<dbReference type="SMART" id="SM00662">
    <property type="entry name" value="RPOLD"/>
    <property type="match status" value="1"/>
</dbReference>
<dbReference type="GO" id="GO:0000428">
    <property type="term" value="C:DNA-directed RNA polymerase complex"/>
    <property type="evidence" value="ECO:0007669"/>
    <property type="project" value="UniProtKB-KW"/>
</dbReference>
<keyword evidence="7 11" id="KW-0804">Transcription</keyword>
<keyword evidence="6 11" id="KW-0548">Nucleotidyltransferase</keyword>
<dbReference type="GO" id="GO:0005737">
    <property type="term" value="C:cytoplasm"/>
    <property type="evidence" value="ECO:0007669"/>
    <property type="project" value="UniProtKB-ARBA"/>
</dbReference>
<dbReference type="Gene3D" id="1.10.150.20">
    <property type="entry name" value="5' to 3' exonuclease, C-terminal subdomain"/>
    <property type="match status" value="1"/>
</dbReference>
<feature type="region of interest" description="Alpha N-terminal domain (alpha-NTD)" evidence="11">
    <location>
        <begin position="1"/>
        <end position="238"/>
    </location>
</feature>
<evidence type="ECO:0000313" key="14">
    <source>
        <dbReference type="EMBL" id="OHA57124.1"/>
    </source>
</evidence>
<comment type="catalytic activity">
    <reaction evidence="10 11">
        <text>RNA(n) + a ribonucleoside 5'-triphosphate = RNA(n+1) + diphosphate</text>
        <dbReference type="Rhea" id="RHEA:21248"/>
        <dbReference type="Rhea" id="RHEA-COMP:14527"/>
        <dbReference type="Rhea" id="RHEA-COMP:17342"/>
        <dbReference type="ChEBI" id="CHEBI:33019"/>
        <dbReference type="ChEBI" id="CHEBI:61557"/>
        <dbReference type="ChEBI" id="CHEBI:140395"/>
        <dbReference type="EC" id="2.7.7.6"/>
    </reaction>
</comment>
<evidence type="ECO:0000256" key="1">
    <source>
        <dbReference type="ARBA" id="ARBA00007123"/>
    </source>
</evidence>
<evidence type="ECO:0000256" key="12">
    <source>
        <dbReference type="SAM" id="MobiDB-lite"/>
    </source>
</evidence>
<dbReference type="GO" id="GO:0003899">
    <property type="term" value="F:DNA-directed RNA polymerase activity"/>
    <property type="evidence" value="ECO:0007669"/>
    <property type="project" value="UniProtKB-UniRule"/>
</dbReference>
<dbReference type="CDD" id="cd06928">
    <property type="entry name" value="RNAP_alpha_NTD"/>
    <property type="match status" value="1"/>
</dbReference>
<evidence type="ECO:0000256" key="2">
    <source>
        <dbReference type="ARBA" id="ARBA00012418"/>
    </source>
</evidence>
<evidence type="ECO:0000256" key="8">
    <source>
        <dbReference type="ARBA" id="ARBA00032524"/>
    </source>
</evidence>
<dbReference type="AlphaFoldDB" id="A0A1G2Q9C1"/>
<dbReference type="Pfam" id="PF03118">
    <property type="entry name" value="RNA_pol_A_CTD"/>
    <property type="match status" value="1"/>
</dbReference>
<dbReference type="HAMAP" id="MF_00059">
    <property type="entry name" value="RNApol_bact_RpoA"/>
    <property type="match status" value="1"/>
</dbReference>
<reference evidence="14 15" key="1">
    <citation type="journal article" date="2016" name="Nat. Commun.">
        <title>Thousands of microbial genomes shed light on interconnected biogeochemical processes in an aquifer system.</title>
        <authorList>
            <person name="Anantharaman K."/>
            <person name="Brown C.T."/>
            <person name="Hug L.A."/>
            <person name="Sharon I."/>
            <person name="Castelle C.J."/>
            <person name="Probst A.J."/>
            <person name="Thomas B.C."/>
            <person name="Singh A."/>
            <person name="Wilkins M.J."/>
            <person name="Karaoz U."/>
            <person name="Brodie E.L."/>
            <person name="Williams K.H."/>
            <person name="Hubbard S.S."/>
            <person name="Banfield J.F."/>
        </authorList>
    </citation>
    <scope>NUCLEOTIDE SEQUENCE [LARGE SCALE GENOMIC DNA]</scope>
</reference>
<dbReference type="NCBIfam" id="TIGR02027">
    <property type="entry name" value="rpoA"/>
    <property type="match status" value="1"/>
</dbReference>
<evidence type="ECO:0000256" key="5">
    <source>
        <dbReference type="ARBA" id="ARBA00022679"/>
    </source>
</evidence>
<evidence type="ECO:0000256" key="3">
    <source>
        <dbReference type="ARBA" id="ARBA00015972"/>
    </source>
</evidence>
<dbReference type="NCBIfam" id="NF003519">
    <property type="entry name" value="PRK05182.2-5"/>
    <property type="match status" value="1"/>
</dbReference>
<keyword evidence="4 11" id="KW-0240">DNA-directed RNA polymerase</keyword>
<sequence length="321" mass="35137">MILPSKPIIVSEDEFTGVYEIEGLYPGYGHTLGNSLRRIILSSLPGFAVTSVKIEGVPHEFSTIKGIKEDVITILLNLKRVRFKVVGDGDQTATLKASGEGVITAGQIKTSGEVEVINKDQIIATLTEKSANLDIEITIEKGLGYVAKEILQKDKVDIGIIPIDAIFTPIRRVNYEVEQMRVGNRTDYNRLRITLETDGIVAPREALEQSIAIMINQLKAVVGFREDDVPERLTGENEGDNLDNGGEEAPDEQKTDALKTRIDDLELSPRTMKSLVAASIRTVGGLARKKESDLLEISGLGEKGVQEIKRALSNFGIVLKD</sequence>
<dbReference type="SUPFAM" id="SSF56553">
    <property type="entry name" value="Insert subdomain of RNA polymerase alpha subunit"/>
    <property type="match status" value="1"/>
</dbReference>
<dbReference type="EMBL" id="MHTG01000021">
    <property type="protein sequence ID" value="OHA57124.1"/>
    <property type="molecule type" value="Genomic_DNA"/>
</dbReference>
<name>A0A1G2Q9C1_9BACT</name>
<feature type="region of interest" description="Disordered" evidence="12">
    <location>
        <begin position="232"/>
        <end position="256"/>
    </location>
</feature>
<dbReference type="SUPFAM" id="SSF55257">
    <property type="entry name" value="RBP11-like subunits of RNA polymerase"/>
    <property type="match status" value="1"/>
</dbReference>